<feature type="region of interest" description="Disordered" evidence="2">
    <location>
        <begin position="305"/>
        <end position="373"/>
    </location>
</feature>
<dbReference type="AlphaFoldDB" id="E5R4E6"/>
<evidence type="ECO:0000313" key="4">
    <source>
        <dbReference type="Proteomes" id="UP000002668"/>
    </source>
</evidence>
<organism evidence="4">
    <name type="scientific">Leptosphaeria maculans (strain JN3 / isolate v23.1.3 / race Av1-4-5-6-7-8)</name>
    <name type="common">Blackleg fungus</name>
    <name type="synonym">Phoma lingam</name>
    <dbReference type="NCBI Taxonomy" id="985895"/>
    <lineage>
        <taxon>Eukaryota</taxon>
        <taxon>Fungi</taxon>
        <taxon>Dikarya</taxon>
        <taxon>Ascomycota</taxon>
        <taxon>Pezizomycotina</taxon>
        <taxon>Dothideomycetes</taxon>
        <taxon>Pleosporomycetidae</taxon>
        <taxon>Pleosporales</taxon>
        <taxon>Pleosporineae</taxon>
        <taxon>Leptosphaeriaceae</taxon>
        <taxon>Plenodomus</taxon>
        <taxon>Plenodomus lingam/Leptosphaeria maculans species complex</taxon>
    </lineage>
</organism>
<sequence length="830" mass="93290">MSAESTKALAEQGAAPLNFIYACSLCCATFADVYEGYNDSVQGLSDGINPKERLVTKLYLATCCHVLCSSHLEGGGPPFHPAGQRPRAPCPVCIKEKADREVRELYSVRGFNKDEYDPQIPPSWFTAPPFRLDGNGKEMEALRFQYIALIRYCQNTHATRKRMQNALVEAENNLIRVQNLVSEEYAKGLSLQQENQQLRRKQSDLEGLENQVQQSQVEIEQYRSLDVNPRDLETFRANKTAIRHYLKLVPMLLEQNEKMKRRLASLGFAMALKPITNFRELDPNTFDSDETLPASDTADVGVLARKTASSHTAGRSAHTSGRAATLSSSPSKQRPRKRQRQESPHSGQMEGVHPTSRDAMPPPPKPTSRMQSVRKLIPIIRRKYSYQGSTSQIEDVNQSSGDIFMVEHEHGNLQNIPFGCRALSNGIRGQTPYMSGALPVDEHLGAARPKDFQLSPLVDIQRNRSDLKSREAYPVKAMERFNDHEVVQLPTKPSYIYLMNGLSQHDEVEPELKDPSQEDIRDYSGAQARSQHSNNRSKWQLPGIPKKKRSWNIGQPFLPQSPQKAPTRPQSQMDPIDQYHAGSMDASGHAEHDQVPDDPTLPGPRRYRQSPLQAESVVSPFFKGSLHEARLHTISGLAEPQCSSNRSDAFQSQGPRMTVGRTDWHEPHTLNGLSFFDSPVNTRNQVIQQPYAYNPTESYMSSRHGASRSVNDQGFITRPDKAHSLFPRNRVYGASHDRLGDSQHASTLTQPATKQPCYKMTSSFCTTRHYPEKLPMASSRSPVRVRPQWESLHCTGVRSSRQSFHNTVGYPDTGTPRNLVSDSGRCSVRR</sequence>
<dbReference type="VEuPathDB" id="FungiDB:LEMA_P046200.1"/>
<dbReference type="STRING" id="985895.E5R4E6"/>
<evidence type="ECO:0000256" key="2">
    <source>
        <dbReference type="SAM" id="MobiDB-lite"/>
    </source>
</evidence>
<dbReference type="Proteomes" id="UP000002668">
    <property type="component" value="Genome"/>
</dbReference>
<reference evidence="4" key="1">
    <citation type="journal article" date="2011" name="Nat. Commun.">
        <title>Effector diversification within compartments of the Leptosphaeria maculans genome affected by Repeat-Induced Point mutations.</title>
        <authorList>
            <person name="Rouxel T."/>
            <person name="Grandaubert J."/>
            <person name="Hane J.K."/>
            <person name="Hoede C."/>
            <person name="van de Wouw A.P."/>
            <person name="Couloux A."/>
            <person name="Dominguez V."/>
            <person name="Anthouard V."/>
            <person name="Bally P."/>
            <person name="Bourras S."/>
            <person name="Cozijnsen A.J."/>
            <person name="Ciuffetti L.M."/>
            <person name="Degrave A."/>
            <person name="Dilmaghani A."/>
            <person name="Duret L."/>
            <person name="Fudal I."/>
            <person name="Goodwin S.B."/>
            <person name="Gout L."/>
            <person name="Glaser N."/>
            <person name="Linglin J."/>
            <person name="Kema G.H.J."/>
            <person name="Lapalu N."/>
            <person name="Lawrence C.B."/>
            <person name="May K."/>
            <person name="Meyer M."/>
            <person name="Ollivier B."/>
            <person name="Poulain J."/>
            <person name="Schoch C.L."/>
            <person name="Simon A."/>
            <person name="Spatafora J.W."/>
            <person name="Stachowiak A."/>
            <person name="Turgeon B.G."/>
            <person name="Tyler B.M."/>
            <person name="Vincent D."/>
            <person name="Weissenbach J."/>
            <person name="Amselem J."/>
            <person name="Quesneville H."/>
            <person name="Oliver R.P."/>
            <person name="Wincker P."/>
            <person name="Balesdent M.-H."/>
            <person name="Howlett B.J."/>
        </authorList>
    </citation>
    <scope>NUCLEOTIDE SEQUENCE [LARGE SCALE GENOMIC DNA]</scope>
    <source>
        <strain evidence="4">JN3 / isolate v23.1.3 / race Av1-4-5-6-7-8</strain>
    </source>
</reference>
<dbReference type="eggNOG" id="ENOG502SP7F">
    <property type="taxonomic scope" value="Eukaryota"/>
</dbReference>
<proteinExistence type="predicted"/>
<feature type="compositionally biased region" description="Polar residues" evidence="2">
    <location>
        <begin position="527"/>
        <end position="538"/>
    </location>
</feature>
<feature type="compositionally biased region" description="Polar residues" evidence="2">
    <location>
        <begin position="558"/>
        <end position="573"/>
    </location>
</feature>
<gene>
    <name evidence="3" type="ORF">LEMA_P046200.1</name>
</gene>
<feature type="region of interest" description="Disordered" evidence="2">
    <location>
        <begin position="800"/>
        <end position="830"/>
    </location>
</feature>
<feature type="compositionally biased region" description="Polar residues" evidence="2">
    <location>
        <begin position="307"/>
        <end position="319"/>
    </location>
</feature>
<dbReference type="PROSITE" id="PS51257">
    <property type="entry name" value="PROKAR_LIPOPROTEIN"/>
    <property type="match status" value="1"/>
</dbReference>
<feature type="region of interest" description="Disordered" evidence="2">
    <location>
        <begin position="523"/>
        <end position="607"/>
    </location>
</feature>
<evidence type="ECO:0000313" key="3">
    <source>
        <dbReference type="EMBL" id="CBX91914.1"/>
    </source>
</evidence>
<dbReference type="InParanoid" id="E5R4E6"/>
<feature type="coiled-coil region" evidence="1">
    <location>
        <begin position="153"/>
        <end position="225"/>
    </location>
</feature>
<dbReference type="OrthoDB" id="5410764at2759"/>
<name>E5R4E6_LEPMJ</name>
<keyword evidence="4" id="KW-1185">Reference proteome</keyword>
<dbReference type="OMA" id="PLNFIYS"/>
<dbReference type="HOGENOM" id="CLU_340983_0_0_1"/>
<protein>
    <submittedName>
        <fullName evidence="3">Predicted protein</fullName>
    </submittedName>
</protein>
<accession>E5R4E6</accession>
<keyword evidence="1" id="KW-0175">Coiled coil</keyword>
<dbReference type="EMBL" id="FP929083">
    <property type="protein sequence ID" value="CBX91914.1"/>
    <property type="molecule type" value="Genomic_DNA"/>
</dbReference>
<evidence type="ECO:0000256" key="1">
    <source>
        <dbReference type="SAM" id="Coils"/>
    </source>
</evidence>